<gene>
    <name evidence="2" type="ORF">EV420DRAFT_1651076</name>
</gene>
<evidence type="ECO:0000313" key="3">
    <source>
        <dbReference type="Proteomes" id="UP001175211"/>
    </source>
</evidence>
<feature type="compositionally biased region" description="Acidic residues" evidence="1">
    <location>
        <begin position="537"/>
        <end position="548"/>
    </location>
</feature>
<sequence length="605" mass="69098">MTGKRKSRSRNVPHPIVLCDRCKHTFSLADARPPVSFAEQCRAFYTPSNRQRKTIFRERLRLEGVAADYDRELTRLRDIVAQLESRRADVQTHINICVSLSSAPVRRLRNPLSQPDDSLTLSLSLQHDPDKILKRILTFACKRDDDDANSHLQWLTPLVISHVCSHWRKLSLDMPEMWSYLDVTQNLHPDSNLELLHLYIARARRNTPLSVRIELDIHHAYARRHVLNLVLGHAGRWKEAIISVDHGQLWRFLSCPFDILESLVLRIGGIPSDHPIEQFKFVPRLRYVKVGVALGALSLPYGVRCMDLRGRADDSEVVRLGAYQLDAPDLHLSFFPIFTDAPVRLIHLQALTLHALPSNFDTFTQTVTIPFLDRLSIVFGEDYTFDVSSFHSLLSLIKRSKCQLSAFSLDMTQCPGDHYSSHISHIQKLQSGDIVLWDFLDGVSSIRELRVIEPRDSECVHCNMVTMLLRWLVVDDARRTPLILPHLRMLELVWTALPDVDSLKTMVESRAEERVVVRRNTTPVDVEAEEGSRNANEGDETSMSDDSFETCRSSIPSSECDSDDDVIVSPLEFLVIGTRAEIEGNDNMAEWMGELRARGMTVYLW</sequence>
<reference evidence="2" key="1">
    <citation type="submission" date="2023-06" db="EMBL/GenBank/DDBJ databases">
        <authorList>
            <consortium name="Lawrence Berkeley National Laboratory"/>
            <person name="Ahrendt S."/>
            <person name="Sahu N."/>
            <person name="Indic B."/>
            <person name="Wong-Bajracharya J."/>
            <person name="Merenyi Z."/>
            <person name="Ke H.-M."/>
            <person name="Monk M."/>
            <person name="Kocsube S."/>
            <person name="Drula E."/>
            <person name="Lipzen A."/>
            <person name="Balint B."/>
            <person name="Henrissat B."/>
            <person name="Andreopoulos B."/>
            <person name="Martin F.M."/>
            <person name="Harder C.B."/>
            <person name="Rigling D."/>
            <person name="Ford K.L."/>
            <person name="Foster G.D."/>
            <person name="Pangilinan J."/>
            <person name="Papanicolaou A."/>
            <person name="Barry K."/>
            <person name="LaButti K."/>
            <person name="Viragh M."/>
            <person name="Koriabine M."/>
            <person name="Yan M."/>
            <person name="Riley R."/>
            <person name="Champramary S."/>
            <person name="Plett K.L."/>
            <person name="Tsai I.J."/>
            <person name="Slot J."/>
            <person name="Sipos G."/>
            <person name="Plett J."/>
            <person name="Nagy L.G."/>
            <person name="Grigoriev I.V."/>
        </authorList>
    </citation>
    <scope>NUCLEOTIDE SEQUENCE</scope>
    <source>
        <strain evidence="2">CCBAS 213</strain>
    </source>
</reference>
<protein>
    <recommendedName>
        <fullName evidence="4">F-box domain-containing protein</fullName>
    </recommendedName>
</protein>
<evidence type="ECO:0008006" key="4">
    <source>
        <dbReference type="Google" id="ProtNLM"/>
    </source>
</evidence>
<accession>A0AA39JAK7</accession>
<evidence type="ECO:0000256" key="1">
    <source>
        <dbReference type="SAM" id="MobiDB-lite"/>
    </source>
</evidence>
<feature type="compositionally biased region" description="Polar residues" evidence="1">
    <location>
        <begin position="550"/>
        <end position="559"/>
    </location>
</feature>
<dbReference type="AlphaFoldDB" id="A0AA39JAK7"/>
<dbReference type="EMBL" id="JAUEPS010000089">
    <property type="protein sequence ID" value="KAK0439236.1"/>
    <property type="molecule type" value="Genomic_DNA"/>
</dbReference>
<comment type="caution">
    <text evidence="2">The sequence shown here is derived from an EMBL/GenBank/DDBJ whole genome shotgun (WGS) entry which is preliminary data.</text>
</comment>
<feature type="region of interest" description="Disordered" evidence="1">
    <location>
        <begin position="522"/>
        <end position="562"/>
    </location>
</feature>
<proteinExistence type="predicted"/>
<evidence type="ECO:0000313" key="2">
    <source>
        <dbReference type="EMBL" id="KAK0439236.1"/>
    </source>
</evidence>
<organism evidence="2 3">
    <name type="scientific">Armillaria tabescens</name>
    <name type="common">Ringless honey mushroom</name>
    <name type="synonym">Agaricus tabescens</name>
    <dbReference type="NCBI Taxonomy" id="1929756"/>
    <lineage>
        <taxon>Eukaryota</taxon>
        <taxon>Fungi</taxon>
        <taxon>Dikarya</taxon>
        <taxon>Basidiomycota</taxon>
        <taxon>Agaricomycotina</taxon>
        <taxon>Agaricomycetes</taxon>
        <taxon>Agaricomycetidae</taxon>
        <taxon>Agaricales</taxon>
        <taxon>Marasmiineae</taxon>
        <taxon>Physalacriaceae</taxon>
        <taxon>Desarmillaria</taxon>
    </lineage>
</organism>
<dbReference type="RefSeq" id="XP_060323167.1">
    <property type="nucleotide sequence ID" value="XM_060478517.1"/>
</dbReference>
<dbReference type="GeneID" id="85362065"/>
<keyword evidence="3" id="KW-1185">Reference proteome</keyword>
<name>A0AA39JAK7_ARMTA</name>
<dbReference type="Proteomes" id="UP001175211">
    <property type="component" value="Unassembled WGS sequence"/>
</dbReference>